<dbReference type="Proteomes" id="UP000265100">
    <property type="component" value="Chromosome 20"/>
</dbReference>
<feature type="compositionally biased region" description="Acidic residues" evidence="2">
    <location>
        <begin position="533"/>
        <end position="544"/>
    </location>
</feature>
<evidence type="ECO:0000256" key="1">
    <source>
        <dbReference type="SAM" id="Coils"/>
    </source>
</evidence>
<feature type="compositionally biased region" description="Basic and acidic residues" evidence="2">
    <location>
        <begin position="464"/>
        <end position="492"/>
    </location>
</feature>
<reference evidence="5" key="2">
    <citation type="submission" date="2023-03" db="EMBL/GenBank/DDBJ databases">
        <authorList>
            <consortium name="Wellcome Sanger Institute Data Sharing"/>
        </authorList>
    </citation>
    <scope>NUCLEOTIDE SEQUENCE [LARGE SCALE GENOMIC DNA]</scope>
</reference>
<feature type="compositionally biased region" description="Polar residues" evidence="2">
    <location>
        <begin position="160"/>
        <end position="170"/>
    </location>
</feature>
<feature type="region of interest" description="Disordered" evidence="2">
    <location>
        <begin position="513"/>
        <end position="594"/>
    </location>
</feature>
<dbReference type="RefSeq" id="XP_026010152.1">
    <property type="nucleotide sequence ID" value="XM_026154367.1"/>
</dbReference>
<feature type="compositionally biased region" description="Basic and acidic residues" evidence="2">
    <location>
        <begin position="182"/>
        <end position="193"/>
    </location>
</feature>
<name>A0AAX7TR87_ASTCA</name>
<dbReference type="RefSeq" id="XP_026010153.1">
    <property type="nucleotide sequence ID" value="XM_026154368.1"/>
</dbReference>
<keyword evidence="1" id="KW-0175">Coiled coil</keyword>
<reference evidence="4 5" key="1">
    <citation type="submission" date="2018-05" db="EMBL/GenBank/DDBJ databases">
        <authorList>
            <person name="Datahose"/>
        </authorList>
    </citation>
    <scope>NUCLEOTIDE SEQUENCE</scope>
</reference>
<feature type="region of interest" description="Disordered" evidence="2">
    <location>
        <begin position="128"/>
        <end position="193"/>
    </location>
</feature>
<feature type="compositionally biased region" description="Basic and acidic residues" evidence="2">
    <location>
        <begin position="368"/>
        <end position="405"/>
    </location>
</feature>
<feature type="domain" description="DNA endonuclease Ctp1 N-terminal" evidence="3">
    <location>
        <begin position="4"/>
        <end position="122"/>
    </location>
</feature>
<feature type="compositionally biased region" description="Basic and acidic residues" evidence="2">
    <location>
        <begin position="562"/>
        <end position="579"/>
    </location>
</feature>
<feature type="compositionally biased region" description="Low complexity" evidence="2">
    <location>
        <begin position="135"/>
        <end position="144"/>
    </location>
</feature>
<dbReference type="GeneTree" id="ENSGT00530000063835"/>
<protein>
    <recommendedName>
        <fullName evidence="3">DNA endonuclease Ctp1 N-terminal domain-containing protein</fullName>
    </recommendedName>
</protein>
<organism evidence="4 5">
    <name type="scientific">Astatotilapia calliptera</name>
    <name type="common">Eastern happy</name>
    <name type="synonym">Chromis callipterus</name>
    <dbReference type="NCBI Taxonomy" id="8154"/>
    <lineage>
        <taxon>Eukaryota</taxon>
        <taxon>Metazoa</taxon>
        <taxon>Chordata</taxon>
        <taxon>Craniata</taxon>
        <taxon>Vertebrata</taxon>
        <taxon>Euteleostomi</taxon>
        <taxon>Actinopterygii</taxon>
        <taxon>Neopterygii</taxon>
        <taxon>Teleostei</taxon>
        <taxon>Neoteleostei</taxon>
        <taxon>Acanthomorphata</taxon>
        <taxon>Ovalentaria</taxon>
        <taxon>Cichlomorphae</taxon>
        <taxon>Cichliformes</taxon>
        <taxon>Cichlidae</taxon>
        <taxon>African cichlids</taxon>
        <taxon>Pseudocrenilabrinae</taxon>
        <taxon>Haplochromini</taxon>
        <taxon>Astatotilapia</taxon>
    </lineage>
</organism>
<evidence type="ECO:0000259" key="3">
    <source>
        <dbReference type="Pfam" id="PF10482"/>
    </source>
</evidence>
<feature type="region of interest" description="Disordered" evidence="2">
    <location>
        <begin position="305"/>
        <end position="350"/>
    </location>
</feature>
<dbReference type="RefSeq" id="XP_026010150.1">
    <property type="nucleotide sequence ID" value="XM_026154365.1"/>
</dbReference>
<dbReference type="PANTHER" id="PTHR15107:SF3">
    <property type="entry name" value="RBBP8 N-TERMINAL-LIKE PROTEIN"/>
    <property type="match status" value="1"/>
</dbReference>
<feature type="compositionally biased region" description="Polar residues" evidence="2">
    <location>
        <begin position="406"/>
        <end position="427"/>
    </location>
</feature>
<dbReference type="PANTHER" id="PTHR15107">
    <property type="entry name" value="RETINOBLASTOMA BINDING PROTEIN 8"/>
    <property type="match status" value="1"/>
</dbReference>
<feature type="compositionally biased region" description="Polar residues" evidence="2">
    <location>
        <begin position="514"/>
        <end position="531"/>
    </location>
</feature>
<proteinExistence type="predicted"/>
<dbReference type="AlphaFoldDB" id="A0AAX7TR87"/>
<keyword evidence="5" id="KW-1185">Reference proteome</keyword>
<evidence type="ECO:0000313" key="5">
    <source>
        <dbReference type="Proteomes" id="UP000265100"/>
    </source>
</evidence>
<dbReference type="GeneID" id="113013458"/>
<feature type="compositionally biased region" description="Polar residues" evidence="2">
    <location>
        <begin position="305"/>
        <end position="327"/>
    </location>
</feature>
<feature type="coiled-coil region" evidence="1">
    <location>
        <begin position="12"/>
        <end position="67"/>
    </location>
</feature>
<reference evidence="4" key="3">
    <citation type="submission" date="2025-08" db="UniProtKB">
        <authorList>
            <consortium name="Ensembl"/>
        </authorList>
    </citation>
    <scope>IDENTIFICATION</scope>
</reference>
<sequence>MECFNDLLHKLKEVHERELEGWQVKVQELSNKKGCDTKRMEELFTRNQQMKEQHRLLTENIKVLENRLRAGLCDRCTVTQEVAKRRQQEFEASQIQSLQHISLLAGEMNNLKKENKKLKDENRNLKAALDKGHSDNSSNSSTTTEVKPNSSPALSPASGILSNTTTSRPSNKPADGNISVKPDVELKTEETEGRQLRGINRSQFDALPLSALTLPSWKKEHFVTRAGEKRIQNVEGLDQCSSMPTNSLLRRSSVPAAGDVRPGRHVVHAPVARHPQAINSNSASLRWSLSESSDWITAGTNPVVQTSPNPHSQHFHSLNPMRQQASPRRQVFSPPFPKQSSVQPPAREPTVVFRLTNLPEYVEIQTKPTEKTEKKENLLPKVERVSEEGLKELNDGPLDLSDRGKSISSQVPKSDSSSALQDGTRVQKSPELEVNTNSSADIAESSSSSIVIPSSSCATTEEQAPDKDPNHKVVREQDQKEEVNGKTDESKGKKVPILTLSLRPAVVVLETLNPALQKQDSLSSNGKTSLATDEPETSSDEQDEEANRSGHKSNQGSKRKRASVETDADRDSNTDSNNHRERKLKITMRSEEKP</sequence>
<dbReference type="Ensembl" id="ENSACLT00000080402.1">
    <property type="protein sequence ID" value="ENSACLP00000059474.1"/>
    <property type="gene ID" value="ENSACLG00000035419.1"/>
</dbReference>
<evidence type="ECO:0000256" key="2">
    <source>
        <dbReference type="SAM" id="MobiDB-lite"/>
    </source>
</evidence>
<evidence type="ECO:0000313" key="4">
    <source>
        <dbReference type="Ensembl" id="ENSACLP00000059474.1"/>
    </source>
</evidence>
<feature type="compositionally biased region" description="Low complexity" evidence="2">
    <location>
        <begin position="438"/>
        <end position="458"/>
    </location>
</feature>
<dbReference type="CTD" id="324358"/>
<dbReference type="InterPro" id="IPR019518">
    <property type="entry name" value="CtIP_N"/>
</dbReference>
<dbReference type="RefSeq" id="XP_026010151.1">
    <property type="nucleotide sequence ID" value="XM_026154366.1"/>
</dbReference>
<reference evidence="4" key="4">
    <citation type="submission" date="2025-09" db="UniProtKB">
        <authorList>
            <consortium name="Ensembl"/>
        </authorList>
    </citation>
    <scope>IDENTIFICATION</scope>
</reference>
<dbReference type="GO" id="GO:0003684">
    <property type="term" value="F:damaged DNA binding"/>
    <property type="evidence" value="ECO:0007669"/>
    <property type="project" value="TreeGrafter"/>
</dbReference>
<accession>A0AAX7TR87</accession>
<feature type="region of interest" description="Disordered" evidence="2">
    <location>
        <begin position="364"/>
        <end position="500"/>
    </location>
</feature>
<dbReference type="InterPro" id="IPR033316">
    <property type="entry name" value="RBBP8-like"/>
</dbReference>
<dbReference type="Pfam" id="PF10482">
    <property type="entry name" value="CtIP_N"/>
    <property type="match status" value="1"/>
</dbReference>
<dbReference type="GO" id="GO:0010792">
    <property type="term" value="P:DNA double-strand break processing involved in repair via single-strand annealing"/>
    <property type="evidence" value="ECO:0007669"/>
    <property type="project" value="TreeGrafter"/>
</dbReference>